<evidence type="ECO:0000256" key="1">
    <source>
        <dbReference type="ARBA" id="ARBA00022821"/>
    </source>
</evidence>
<feature type="compositionally biased region" description="Polar residues" evidence="3">
    <location>
        <begin position="241"/>
        <end position="250"/>
    </location>
</feature>
<feature type="region of interest" description="Disordered" evidence="3">
    <location>
        <begin position="241"/>
        <end position="279"/>
    </location>
</feature>
<name>A0AAE1JIP1_9FABA</name>
<dbReference type="PANTHER" id="PTHR33463:SF167">
    <property type="entry name" value="PUTATIVE-RELATED"/>
    <property type="match status" value="1"/>
</dbReference>
<gene>
    <name evidence="5" type="ORF">QN277_023342</name>
</gene>
<dbReference type="SUPFAM" id="SSF52047">
    <property type="entry name" value="RNI-like"/>
    <property type="match status" value="1"/>
</dbReference>
<dbReference type="PANTHER" id="PTHR33463">
    <property type="entry name" value="NB-ARC DOMAIN-CONTAINING PROTEIN-RELATED"/>
    <property type="match status" value="1"/>
</dbReference>
<evidence type="ECO:0000259" key="4">
    <source>
        <dbReference type="Pfam" id="PF23247"/>
    </source>
</evidence>
<feature type="domain" description="Disease resistance protein At4g27190-like leucine-rich repeats" evidence="4">
    <location>
        <begin position="88"/>
        <end position="191"/>
    </location>
</feature>
<organism evidence="5 6">
    <name type="scientific">Acacia crassicarpa</name>
    <name type="common">northern wattle</name>
    <dbReference type="NCBI Taxonomy" id="499986"/>
    <lineage>
        <taxon>Eukaryota</taxon>
        <taxon>Viridiplantae</taxon>
        <taxon>Streptophyta</taxon>
        <taxon>Embryophyta</taxon>
        <taxon>Tracheophyta</taxon>
        <taxon>Spermatophyta</taxon>
        <taxon>Magnoliopsida</taxon>
        <taxon>eudicotyledons</taxon>
        <taxon>Gunneridae</taxon>
        <taxon>Pentapetalae</taxon>
        <taxon>rosids</taxon>
        <taxon>fabids</taxon>
        <taxon>Fabales</taxon>
        <taxon>Fabaceae</taxon>
        <taxon>Caesalpinioideae</taxon>
        <taxon>mimosoid clade</taxon>
        <taxon>Acacieae</taxon>
        <taxon>Acacia</taxon>
    </lineage>
</organism>
<reference evidence="5" key="1">
    <citation type="submission" date="2023-10" db="EMBL/GenBank/DDBJ databases">
        <title>Chromosome-level genome of the transformable northern wattle, Acacia crassicarpa.</title>
        <authorList>
            <person name="Massaro I."/>
            <person name="Sinha N.R."/>
            <person name="Poethig S."/>
            <person name="Leichty A.R."/>
        </authorList>
    </citation>
    <scope>NUCLEOTIDE SEQUENCE</scope>
    <source>
        <strain evidence="5">Acra3RX</strain>
        <tissue evidence="5">Leaf</tissue>
    </source>
</reference>
<dbReference type="Gene3D" id="3.80.10.10">
    <property type="entry name" value="Ribonuclease Inhibitor"/>
    <property type="match status" value="1"/>
</dbReference>
<evidence type="ECO:0000313" key="5">
    <source>
        <dbReference type="EMBL" id="KAK4270288.1"/>
    </source>
</evidence>
<keyword evidence="1" id="KW-0611">Plant defense</keyword>
<feature type="coiled-coil region" evidence="2">
    <location>
        <begin position="771"/>
        <end position="812"/>
    </location>
</feature>
<dbReference type="InterPro" id="IPR050905">
    <property type="entry name" value="Plant_NBS-LRR"/>
</dbReference>
<protein>
    <recommendedName>
        <fullName evidence="4">Disease resistance protein At4g27190-like leucine-rich repeats domain-containing protein</fullName>
    </recommendedName>
</protein>
<dbReference type="EMBL" id="JAWXYG010000006">
    <property type="protein sequence ID" value="KAK4270288.1"/>
    <property type="molecule type" value="Genomic_DNA"/>
</dbReference>
<keyword evidence="6" id="KW-1185">Reference proteome</keyword>
<sequence length="822" mass="92318">MGSAEKTTHLRQLTLLRLLKLKQIWSRDPPVNLGFHNLQSVRVEDCDNLEYLFPFSIAMHAIQIDPILEDLEYLLVQHCSNLKQLVPSTVTCSQLTYLEVQNCDGLIYLITSSTAKSMVNLKTMIIRNCNSLEQVVAEDSEESIDAIAFRSLCVLELECLPRLKMFCASSYCLLKLPWLYEVVISNCPRMEIFSLGKTEAPMLEKVLTQKEDEKEQWQGDLNTTVTKIFQDMAHQVVETTKQEIPNLPSSSDDRQQKENASSTDPQDAEESHDPSTGTQEMYDTIKKSSISVVQNVPSYNYTMILDTATMYPSPLQAPELATGQITEKSRDSNIDTQNMYDIIKKHLSSTVQNAPNSTMILEVGLAKGTQEMGENIEKPMVEAAKIALSPTGVCSTEIHDTIQTDKDMESIASTRKKEESHGSSTGIQEMCDTMKKPSISVAQNVPTSSSNMIPHAATMYPSPSQAPELATAQITEGSHESETCPRENLFNQPKILATCDNNEAVGSQEIRESDQHAQKLATTENKVTGTQERHETIDKMPLVQPSQKHIESYHDLEKESHESKTCPNEDWFNQPETFVIRDNKENIHDNMDKPLIQTDQDAEKLATIQNTEESRDSYTGTPKICNTMKEASISASQDVSNSTMIPGTAIDPSLSQAPEPAISPTEKLNIYRNYKEMIDISKQNMPYLEAGVNRHPQVLDWLDTKRRRVFASSTFSLFAEVTCILRTTRKGHLTEDDRSYIRECCTILEAAGFDVSWLSYVHKCIEECGDAEDMKRKVEETKGQASSLEAQIESMKKELASVKESLVLLLDKARNLDDFIES</sequence>
<evidence type="ECO:0000313" key="6">
    <source>
        <dbReference type="Proteomes" id="UP001293593"/>
    </source>
</evidence>
<evidence type="ECO:0000256" key="3">
    <source>
        <dbReference type="SAM" id="MobiDB-lite"/>
    </source>
</evidence>
<dbReference type="Proteomes" id="UP001293593">
    <property type="component" value="Unassembled WGS sequence"/>
</dbReference>
<proteinExistence type="predicted"/>
<accession>A0AAE1JIP1</accession>
<dbReference type="InterPro" id="IPR032675">
    <property type="entry name" value="LRR_dom_sf"/>
</dbReference>
<evidence type="ECO:0000256" key="2">
    <source>
        <dbReference type="SAM" id="Coils"/>
    </source>
</evidence>
<comment type="caution">
    <text evidence="5">The sequence shown here is derived from an EMBL/GenBank/DDBJ whole genome shotgun (WGS) entry which is preliminary data.</text>
</comment>
<dbReference type="InterPro" id="IPR057135">
    <property type="entry name" value="At4g27190-like_LRR"/>
</dbReference>
<keyword evidence="2" id="KW-0175">Coiled coil</keyword>
<dbReference type="Pfam" id="PF23247">
    <property type="entry name" value="LRR_RPS2"/>
    <property type="match status" value="2"/>
</dbReference>
<feature type="domain" description="Disease resistance protein At4g27190-like leucine-rich repeats" evidence="4">
    <location>
        <begin position="7"/>
        <end position="79"/>
    </location>
</feature>
<dbReference type="AlphaFoldDB" id="A0AAE1JIP1"/>